<reference evidence="4 5" key="1">
    <citation type="journal article" date="2012" name="Science">
        <title>Ecological populations of bacteria act as socially cohesive units of antibiotic production and resistance.</title>
        <authorList>
            <person name="Cordero O.X."/>
            <person name="Wildschutte H."/>
            <person name="Kirkup B."/>
            <person name="Proehl S."/>
            <person name="Ngo L."/>
            <person name="Hussain F."/>
            <person name="Le Roux F."/>
            <person name="Mincer T."/>
            <person name="Polz M.F."/>
        </authorList>
    </citation>
    <scope>NUCLEOTIDE SEQUENCE [LARGE SCALE GENOMIC DNA]</scope>
    <source>
        <strain evidence="4 5">FF-454</strain>
    </source>
</reference>
<evidence type="ECO:0000256" key="1">
    <source>
        <dbReference type="ARBA" id="ARBA00005250"/>
    </source>
</evidence>
<dbReference type="InterPro" id="IPR036866">
    <property type="entry name" value="RibonucZ/Hydroxyglut_hydro"/>
</dbReference>
<dbReference type="NCBIfam" id="TIGR04559">
    <property type="entry name" value="SoxH_rel_PQQ_2"/>
    <property type="match status" value="1"/>
</dbReference>
<accession>A0A1E5C4T8</accession>
<dbReference type="InterPro" id="IPR050855">
    <property type="entry name" value="NDM-1-like"/>
</dbReference>
<dbReference type="SMART" id="SM00849">
    <property type="entry name" value="Lactamase_B"/>
    <property type="match status" value="1"/>
</dbReference>
<gene>
    <name evidence="4" type="ORF">A1OK_11200</name>
</gene>
<dbReference type="EMBL" id="AJWN02000065">
    <property type="protein sequence ID" value="OEE60510.1"/>
    <property type="molecule type" value="Genomic_DNA"/>
</dbReference>
<dbReference type="PANTHER" id="PTHR42951:SF4">
    <property type="entry name" value="ACYL-COENZYME A THIOESTERASE MBLAC2"/>
    <property type="match status" value="1"/>
</dbReference>
<protein>
    <submittedName>
        <fullName evidence="4">MBL fold metallo-hydrolase</fullName>
    </submittedName>
</protein>
<dbReference type="Gene3D" id="3.60.15.10">
    <property type="entry name" value="Ribonuclease Z/Hydroxyacylglutathione hydrolase-like"/>
    <property type="match status" value="1"/>
</dbReference>
<organism evidence="4 5">
    <name type="scientific">Enterovibrio norvegicus FF-454</name>
    <dbReference type="NCBI Taxonomy" id="1185651"/>
    <lineage>
        <taxon>Bacteria</taxon>
        <taxon>Pseudomonadati</taxon>
        <taxon>Pseudomonadota</taxon>
        <taxon>Gammaproteobacteria</taxon>
        <taxon>Vibrionales</taxon>
        <taxon>Vibrionaceae</taxon>
        <taxon>Enterovibrio</taxon>
    </lineage>
</organism>
<name>A0A1E5C4T8_9GAMM</name>
<keyword evidence="5" id="KW-1185">Reference proteome</keyword>
<comment type="similarity">
    <text evidence="1">Belongs to the metallo-beta-lactamase superfamily. Class-B beta-lactamase family.</text>
</comment>
<evidence type="ECO:0000256" key="2">
    <source>
        <dbReference type="SAM" id="SignalP"/>
    </source>
</evidence>
<dbReference type="CDD" id="cd16282">
    <property type="entry name" value="metallo-hydrolase-like_MBL-fold"/>
    <property type="match status" value="1"/>
</dbReference>
<dbReference type="AlphaFoldDB" id="A0A1E5C4T8"/>
<dbReference type="PANTHER" id="PTHR42951">
    <property type="entry name" value="METALLO-BETA-LACTAMASE DOMAIN-CONTAINING"/>
    <property type="match status" value="1"/>
</dbReference>
<sequence length="305" mass="34032">MKSLQTRLLLPSIWLSIFMAFSPLAQTISLQEVAPGVFYHQGKIDDLFTTDSGPVANITVVVGDESVAVIDTGGSRRAGEAIYQAIRDITPLPIRYVINTHVHPDHNFGNQAFVAEKPEFIAHTRYPGDFNAKTGYYLQRLTSPWFEGTKPIAATRLIESQEEIELGNRILVLTAHERAHTRHDLSVFDPATGTLITGDLLFIDHIPTLDGSLTGWLNVIATLEALPYQRVIPGHGSIQVGKNAFAKQTQYLFSLAQEVRAAINQPIDINTASLTVMTSHAKDWKLFEQFHSRNVIQAYKELEWE</sequence>
<dbReference type="InterPro" id="IPR030829">
    <property type="entry name" value="SoxH-rel_PQQ_2"/>
</dbReference>
<proteinExistence type="inferred from homology"/>
<dbReference type="GO" id="GO:0016787">
    <property type="term" value="F:hydrolase activity"/>
    <property type="evidence" value="ECO:0007669"/>
    <property type="project" value="UniProtKB-KW"/>
</dbReference>
<dbReference type="InterPro" id="IPR001279">
    <property type="entry name" value="Metallo-B-lactamas"/>
</dbReference>
<evidence type="ECO:0000313" key="4">
    <source>
        <dbReference type="EMBL" id="OEE60510.1"/>
    </source>
</evidence>
<evidence type="ECO:0000313" key="5">
    <source>
        <dbReference type="Proteomes" id="UP000095039"/>
    </source>
</evidence>
<dbReference type="Proteomes" id="UP000095039">
    <property type="component" value="Unassembled WGS sequence"/>
</dbReference>
<feature type="domain" description="Metallo-beta-lactamase" evidence="3">
    <location>
        <begin position="55"/>
        <end position="235"/>
    </location>
</feature>
<dbReference type="RefSeq" id="WP_016959055.1">
    <property type="nucleotide sequence ID" value="NZ_AJWN02000065.1"/>
</dbReference>
<keyword evidence="2" id="KW-0732">Signal</keyword>
<dbReference type="Pfam" id="PF00753">
    <property type="entry name" value="Lactamase_B"/>
    <property type="match status" value="1"/>
</dbReference>
<feature type="signal peptide" evidence="2">
    <location>
        <begin position="1"/>
        <end position="25"/>
    </location>
</feature>
<feature type="chain" id="PRO_5009172366" evidence="2">
    <location>
        <begin position="26"/>
        <end position="305"/>
    </location>
</feature>
<comment type="caution">
    <text evidence="4">The sequence shown here is derived from an EMBL/GenBank/DDBJ whole genome shotgun (WGS) entry which is preliminary data.</text>
</comment>
<dbReference type="SUPFAM" id="SSF56281">
    <property type="entry name" value="Metallo-hydrolase/oxidoreductase"/>
    <property type="match status" value="1"/>
</dbReference>
<evidence type="ECO:0000259" key="3">
    <source>
        <dbReference type="SMART" id="SM00849"/>
    </source>
</evidence>
<dbReference type="GO" id="GO:0017001">
    <property type="term" value="P:antibiotic catabolic process"/>
    <property type="evidence" value="ECO:0007669"/>
    <property type="project" value="UniProtKB-ARBA"/>
</dbReference>